<evidence type="ECO:0000313" key="4">
    <source>
        <dbReference type="EMBL" id="CAL4807174.1"/>
    </source>
</evidence>
<dbReference type="EMBL" id="CAMXCT010006777">
    <property type="protein sequence ID" value="CAI4019862.1"/>
    <property type="molecule type" value="Genomic_DNA"/>
</dbReference>
<dbReference type="GO" id="GO:0045053">
    <property type="term" value="P:protein retention in Golgi apparatus"/>
    <property type="evidence" value="ECO:0007669"/>
    <property type="project" value="TreeGrafter"/>
</dbReference>
<dbReference type="InterPro" id="IPR026847">
    <property type="entry name" value="VPS13"/>
</dbReference>
<gene>
    <name evidence="3" type="ORF">C1SCF055_LOCUS44325</name>
</gene>
<evidence type="ECO:0000313" key="3">
    <source>
        <dbReference type="EMBL" id="CAI4019862.1"/>
    </source>
</evidence>
<dbReference type="EMBL" id="CAMXCT030006777">
    <property type="protein sequence ID" value="CAL4807174.1"/>
    <property type="molecule type" value="Genomic_DNA"/>
</dbReference>
<accession>A0A9P1GS57</accession>
<dbReference type="EMBL" id="CAMXCT020006777">
    <property type="protein sequence ID" value="CAL1173237.1"/>
    <property type="molecule type" value="Genomic_DNA"/>
</dbReference>
<reference evidence="4 5" key="2">
    <citation type="submission" date="2024-05" db="EMBL/GenBank/DDBJ databases">
        <authorList>
            <person name="Chen Y."/>
            <person name="Shah S."/>
            <person name="Dougan E. K."/>
            <person name="Thang M."/>
            <person name="Chan C."/>
        </authorList>
    </citation>
    <scope>NUCLEOTIDE SEQUENCE [LARGE SCALE GENOMIC DNA]</scope>
</reference>
<evidence type="ECO:0000256" key="2">
    <source>
        <dbReference type="SAM" id="Coils"/>
    </source>
</evidence>
<feature type="coiled-coil region" evidence="2">
    <location>
        <begin position="638"/>
        <end position="665"/>
    </location>
</feature>
<dbReference type="Proteomes" id="UP001152797">
    <property type="component" value="Unassembled WGS sequence"/>
</dbReference>
<organism evidence="3">
    <name type="scientific">Cladocopium goreaui</name>
    <dbReference type="NCBI Taxonomy" id="2562237"/>
    <lineage>
        <taxon>Eukaryota</taxon>
        <taxon>Sar</taxon>
        <taxon>Alveolata</taxon>
        <taxon>Dinophyceae</taxon>
        <taxon>Suessiales</taxon>
        <taxon>Symbiodiniaceae</taxon>
        <taxon>Cladocopium</taxon>
    </lineage>
</organism>
<proteinExistence type="inferred from homology"/>
<reference evidence="3" key="1">
    <citation type="submission" date="2022-10" db="EMBL/GenBank/DDBJ databases">
        <authorList>
            <person name="Chen Y."/>
            <person name="Dougan E. K."/>
            <person name="Chan C."/>
            <person name="Rhodes N."/>
            <person name="Thang M."/>
        </authorList>
    </citation>
    <scope>NUCLEOTIDE SEQUENCE</scope>
</reference>
<keyword evidence="2" id="KW-0175">Coiled coil</keyword>
<dbReference type="PANTHER" id="PTHR16166:SF93">
    <property type="entry name" value="INTERMEMBRANE LIPID TRANSFER PROTEIN VPS13"/>
    <property type="match status" value="1"/>
</dbReference>
<comment type="caution">
    <text evidence="3">The sequence shown here is derived from an EMBL/GenBank/DDBJ whole genome shotgun (WGS) entry which is preliminary data.</text>
</comment>
<evidence type="ECO:0000256" key="1">
    <source>
        <dbReference type="ARBA" id="ARBA00006545"/>
    </source>
</evidence>
<keyword evidence="5" id="KW-1185">Reference proteome</keyword>
<comment type="similarity">
    <text evidence="1">Belongs to the VPS13 family.</text>
</comment>
<sequence>MQYGIWGQGKGFTWAIFSLTYGCSQKRSHHELAHCCYRPLTKWDDDQATLLKRYKADRRIRSRQRHFVLNNRPVRVADKTSAGWGGFRVRRGRIERISLAIPWTKLYTGKVKASVRCLHLEVESLAESAEGKDQDAFIQEMRDAKDKAIDVRMQQLQDLVDKSGDGDSENDVDRASLGMNLARKILNNITVELEEVHIAFNSSRGLACCIDLPKLSVISTDQTYRPRDDAEGAVVPGQSMYKTLQLQKLSVSMSPAGSNDLEDAEYVLCPVSANLQLAHEPAKNLLKIKLLVATEELAEVFLRRSQVKHLRTLKSDLNEESRQHQLLLVQSIAGSPTEKDANQITKDINEITKDADKSIERYTKLYERDISQDCEATRLAPLSDQERRELQVLEAVLSARLLARARYKAERQTEVLNEEVARRQKQLEMERVAKRSANSGFFGRFWGSAEEEEEGQQPGVELLSNEEKNQLLNDLKDVNKVEQVDVPKQFSFEFVLGQMALDLVDDRYHDEVHRQLMSLALRQAGIDINVRMATDFLGQDSAEWGVKIDLKTFHALHHTRAFMQLKPNEEGNRAAQWLGEGTSAACFDIQSKLQKEQNLLSISFKFMPVEINLLEGIVEMILDFWREPERQEKELPLLETVEEEMDEHMEDMEEWLEKNAEEVKQVARAAYNRIPDKLELEIMIASPILHVPVTLGTAIFSLGELPLAMGK</sequence>
<protein>
    <submittedName>
        <fullName evidence="4">Chorein N-terminal domain-containing protein</fullName>
    </submittedName>
</protein>
<dbReference type="OrthoDB" id="428159at2759"/>
<evidence type="ECO:0000313" key="5">
    <source>
        <dbReference type="Proteomes" id="UP001152797"/>
    </source>
</evidence>
<dbReference type="PANTHER" id="PTHR16166">
    <property type="entry name" value="VACUOLAR PROTEIN SORTING-ASSOCIATED PROTEIN VPS13"/>
    <property type="match status" value="1"/>
</dbReference>
<dbReference type="AlphaFoldDB" id="A0A9P1GS57"/>
<dbReference type="GO" id="GO:0006623">
    <property type="term" value="P:protein targeting to vacuole"/>
    <property type="evidence" value="ECO:0007669"/>
    <property type="project" value="TreeGrafter"/>
</dbReference>
<name>A0A9P1GS57_9DINO</name>